<protein>
    <recommendedName>
        <fullName evidence="7">Integrase catalytic region</fullName>
    </recommendedName>
</protein>
<evidence type="ECO:0000313" key="1">
    <source>
        <dbReference type="EMBL" id="EEF57645.1"/>
    </source>
</evidence>
<accession>B9XCG6</accession>
<dbReference type="EMBL" id="ABOX02000010">
    <property type="protein sequence ID" value="EEF61322.1"/>
    <property type="molecule type" value="Genomic_DNA"/>
</dbReference>
<dbReference type="Gene3D" id="3.30.420.10">
    <property type="entry name" value="Ribonuclease H-like superfamily/Ribonuclease H"/>
    <property type="match status" value="1"/>
</dbReference>
<keyword evidence="6" id="KW-1185">Reference proteome</keyword>
<dbReference type="GO" id="GO:0003676">
    <property type="term" value="F:nucleic acid binding"/>
    <property type="evidence" value="ECO:0007669"/>
    <property type="project" value="InterPro"/>
</dbReference>
<organism evidence="5 6">
    <name type="scientific">Pedosphaera parvula (strain Ellin514)</name>
    <dbReference type="NCBI Taxonomy" id="320771"/>
    <lineage>
        <taxon>Bacteria</taxon>
        <taxon>Pseudomonadati</taxon>
        <taxon>Verrucomicrobiota</taxon>
        <taxon>Pedosphaerae</taxon>
        <taxon>Pedosphaerales</taxon>
        <taxon>Pedosphaeraceae</taxon>
        <taxon>Pedosphaera</taxon>
    </lineage>
</organism>
<evidence type="ECO:0000313" key="5">
    <source>
        <dbReference type="EMBL" id="EEF62634.1"/>
    </source>
</evidence>
<name>B9XCG6_PEDPL</name>
<gene>
    <name evidence="1" type="ORF">Cflav_PD0750</name>
    <name evidence="2" type="ORF">Cflav_PD1818</name>
    <name evidence="3" type="ORF">Cflav_PD2251</name>
    <name evidence="4" type="ORF">Cflav_PD4343</name>
    <name evidence="5" type="ORF">Cflav_PD5269</name>
</gene>
<dbReference type="InterPro" id="IPR036397">
    <property type="entry name" value="RNaseH_sf"/>
</dbReference>
<dbReference type="Proteomes" id="UP000003688">
    <property type="component" value="Unassembled WGS sequence"/>
</dbReference>
<proteinExistence type="predicted"/>
<dbReference type="SUPFAM" id="SSF53098">
    <property type="entry name" value="Ribonuclease H-like"/>
    <property type="match status" value="1"/>
</dbReference>
<evidence type="ECO:0008006" key="7">
    <source>
        <dbReference type="Google" id="ProtNLM"/>
    </source>
</evidence>
<evidence type="ECO:0000313" key="2">
    <source>
        <dbReference type="EMBL" id="EEF58722.1"/>
    </source>
</evidence>
<dbReference type="EMBL" id="ABOX02000038">
    <property type="protein sequence ID" value="EEF58722.1"/>
    <property type="molecule type" value="Genomic_DNA"/>
</dbReference>
<comment type="caution">
    <text evidence="5">The sequence shown here is derived from an EMBL/GenBank/DDBJ whole genome shotgun (WGS) entry which is preliminary data.</text>
</comment>
<dbReference type="EMBL" id="ABOX02000028">
    <property type="protein sequence ID" value="EEF59407.1"/>
    <property type="molecule type" value="Genomic_DNA"/>
</dbReference>
<dbReference type="EMBL" id="ABOX02000004">
    <property type="protein sequence ID" value="EEF62634.1"/>
    <property type="molecule type" value="Genomic_DNA"/>
</dbReference>
<evidence type="ECO:0000313" key="3">
    <source>
        <dbReference type="EMBL" id="EEF59407.1"/>
    </source>
</evidence>
<dbReference type="EMBL" id="ABOX02000061">
    <property type="protein sequence ID" value="EEF57645.1"/>
    <property type="molecule type" value="Genomic_DNA"/>
</dbReference>
<reference evidence="5 6" key="1">
    <citation type="journal article" date="2011" name="J. Bacteriol.">
        <title>Genome sequence of 'Pedosphaera parvula' Ellin514, an aerobic Verrucomicrobial isolate from pasture soil.</title>
        <authorList>
            <person name="Kant R."/>
            <person name="van Passel M.W."/>
            <person name="Sangwan P."/>
            <person name="Palva A."/>
            <person name="Lucas S."/>
            <person name="Copeland A."/>
            <person name="Lapidus A."/>
            <person name="Glavina Del Rio T."/>
            <person name="Dalin E."/>
            <person name="Tice H."/>
            <person name="Bruce D."/>
            <person name="Goodwin L."/>
            <person name="Pitluck S."/>
            <person name="Chertkov O."/>
            <person name="Larimer F.W."/>
            <person name="Land M.L."/>
            <person name="Hauser L."/>
            <person name="Brettin T.S."/>
            <person name="Detter J.C."/>
            <person name="Han S."/>
            <person name="de Vos W.M."/>
            <person name="Janssen P.H."/>
            <person name="Smidt H."/>
        </authorList>
    </citation>
    <scope>NUCLEOTIDE SEQUENCE [LARGE SCALE GENOMIC DNA]</scope>
    <source>
        <strain evidence="5 6">Ellin514</strain>
    </source>
</reference>
<evidence type="ECO:0000313" key="4">
    <source>
        <dbReference type="EMBL" id="EEF61322.1"/>
    </source>
</evidence>
<sequence length="349" mass="40084">MLDEFCEHHGYDRKHAIKLLGDQLPKPKGGVRPGAEPVYEPVREVVERIWKASEQLCGKRLEPALALWLPHYGKHYGSLLPAQKKLLGKVSAATLDRLLAPLKAEVPRRLCGTRPGTLLRTQIPIQGEVWDEQRPGFLEADSVAHCGSSLAGDFIWSLTYTCLGSGWTEGRAVWNKGAQGVLEQTRDVEKNLPFPLLGMDFDNGSEWLNWHLVRYLQERVVPVKLTRSRPYHKDDNAHVEQKNWMWPRQVLGYARLESPAAVPLINQLYKETWGPLQNFFLPSAKLVAKHREGSRWVRRHDRPQTAYQRLVSSGQLGRKQAQRLRDWYYAVDPFELARQTDKQLRPILK</sequence>
<evidence type="ECO:0000313" key="6">
    <source>
        <dbReference type="Proteomes" id="UP000003688"/>
    </source>
</evidence>
<dbReference type="InterPro" id="IPR012337">
    <property type="entry name" value="RNaseH-like_sf"/>
</dbReference>
<dbReference type="AlphaFoldDB" id="B9XCG6"/>